<dbReference type="GO" id="GO:0004639">
    <property type="term" value="F:phosphoribosylaminoimidazolesuccinocarboxamide synthase activity"/>
    <property type="evidence" value="ECO:0007669"/>
    <property type="project" value="UniProtKB-EC"/>
</dbReference>
<evidence type="ECO:0000256" key="1">
    <source>
        <dbReference type="ARBA" id="ARBA00004672"/>
    </source>
</evidence>
<dbReference type="PANTHER" id="PTHR43700:SF1">
    <property type="entry name" value="PHOSPHORIBOSYLAMINOIMIDAZOLE-SUCCINOCARBOXAMIDE SYNTHASE"/>
    <property type="match status" value="1"/>
</dbReference>
<dbReference type="UniPathway" id="UPA00074">
    <property type="reaction ID" value="UER00131"/>
</dbReference>
<evidence type="ECO:0000256" key="7">
    <source>
        <dbReference type="ARBA" id="ARBA00022755"/>
    </source>
</evidence>
<comment type="pathway">
    <text evidence="1">Purine metabolism; IMP biosynthesis via de novo pathway; 5-amino-1-(5-phospho-D-ribosyl)imidazole-4-carboxamide from 5-amino-1-(5-phospho-D-ribosyl)imidazole-4-carboxylate: step 1/2.</text>
</comment>
<dbReference type="RefSeq" id="XP_040722362.1">
    <property type="nucleotide sequence ID" value="XM_040870172.1"/>
</dbReference>
<name>A0A1Y2EVA3_PROLT</name>
<dbReference type="GO" id="GO:0006189">
    <property type="term" value="P:'de novo' IMP biosynthetic process"/>
    <property type="evidence" value="ECO:0007669"/>
    <property type="project" value="UniProtKB-UniPathway"/>
</dbReference>
<dbReference type="STRING" id="56484.A0A1Y2EVA3"/>
<evidence type="ECO:0000313" key="12">
    <source>
        <dbReference type="Proteomes" id="UP000193685"/>
    </source>
</evidence>
<evidence type="ECO:0000256" key="5">
    <source>
        <dbReference type="ARBA" id="ARBA00022598"/>
    </source>
</evidence>
<reference evidence="11 12" key="1">
    <citation type="submission" date="2016-07" db="EMBL/GenBank/DDBJ databases">
        <title>Pervasive Adenine N6-methylation of Active Genes in Fungi.</title>
        <authorList>
            <consortium name="DOE Joint Genome Institute"/>
            <person name="Mondo S.J."/>
            <person name="Dannebaum R.O."/>
            <person name="Kuo R.C."/>
            <person name="Labutti K."/>
            <person name="Haridas S."/>
            <person name="Kuo A."/>
            <person name="Salamov A."/>
            <person name="Ahrendt S.R."/>
            <person name="Lipzen A."/>
            <person name="Sullivan W."/>
            <person name="Andreopoulos W.B."/>
            <person name="Clum A."/>
            <person name="Lindquist E."/>
            <person name="Daum C."/>
            <person name="Ramamoorthy G.K."/>
            <person name="Gryganskyi A."/>
            <person name="Culley D."/>
            <person name="Magnuson J.K."/>
            <person name="James T.Y."/>
            <person name="O'Malley M.A."/>
            <person name="Stajich J.E."/>
            <person name="Spatafora J.W."/>
            <person name="Visel A."/>
            <person name="Grigoriev I.V."/>
        </authorList>
    </citation>
    <scope>NUCLEOTIDE SEQUENCE [LARGE SCALE GENOMIC DNA]</scope>
    <source>
        <strain evidence="11 12">12-1054</strain>
    </source>
</reference>
<dbReference type="PROSITE" id="PS01058">
    <property type="entry name" value="SAICAR_SYNTHETASE_2"/>
    <property type="match status" value="1"/>
</dbReference>
<evidence type="ECO:0000256" key="9">
    <source>
        <dbReference type="ARBA" id="ARBA00030409"/>
    </source>
</evidence>
<comment type="caution">
    <text evidence="11">The sequence shown here is derived from an EMBL/GenBank/DDBJ whole genome shotgun (WGS) entry which is preliminary data.</text>
</comment>
<dbReference type="FunFam" id="3.30.470.20:FF:000015">
    <property type="entry name" value="Phosphoribosylaminoimidazole-succinocarboxamide synthase"/>
    <property type="match status" value="1"/>
</dbReference>
<comment type="similarity">
    <text evidence="2">Belongs to the SAICAR synthetase family.</text>
</comment>
<keyword evidence="8" id="KW-0067">ATP-binding</keyword>
<evidence type="ECO:0000256" key="3">
    <source>
        <dbReference type="ARBA" id="ARBA00012217"/>
    </source>
</evidence>
<dbReference type="Proteomes" id="UP000193685">
    <property type="component" value="Unassembled WGS sequence"/>
</dbReference>
<sequence length="219" mass="24582">MPAKVQPYKSQLVGRSMLVRKLQILPIEAIVRGYITGSAWKEYKTSGTVHGLHVPAGMQESEAFAQPIFTPSTKAEQGDHDENIHPSKVAGIIGKQHAARMEELALSLYSAARDYAATKGIIIADTKFEFGLDDAGEMVLVDEVLTPDSSRFWPADKYKVGQPQESFDKQYLRDWLTENKIDKKEGVEVPAHVVQATMEKYSQVYQLLTGKRWEDVQEK</sequence>
<dbReference type="OMA" id="QKARPVM"/>
<dbReference type="InterPro" id="IPR018236">
    <property type="entry name" value="SAICAR_synthetase_CS"/>
</dbReference>
<dbReference type="NCBIfam" id="TIGR00081">
    <property type="entry name" value="purC"/>
    <property type="match status" value="1"/>
</dbReference>
<evidence type="ECO:0000259" key="10">
    <source>
        <dbReference type="Pfam" id="PF01259"/>
    </source>
</evidence>
<dbReference type="GO" id="GO:0005737">
    <property type="term" value="C:cytoplasm"/>
    <property type="evidence" value="ECO:0007669"/>
    <property type="project" value="TreeGrafter"/>
</dbReference>
<dbReference type="PROSITE" id="PS01057">
    <property type="entry name" value="SAICAR_SYNTHETASE_1"/>
    <property type="match status" value="1"/>
</dbReference>
<dbReference type="SUPFAM" id="SSF56104">
    <property type="entry name" value="SAICAR synthase-like"/>
    <property type="match status" value="1"/>
</dbReference>
<organism evidence="11 12">
    <name type="scientific">Protomyces lactucae-debilis</name>
    <dbReference type="NCBI Taxonomy" id="2754530"/>
    <lineage>
        <taxon>Eukaryota</taxon>
        <taxon>Fungi</taxon>
        <taxon>Dikarya</taxon>
        <taxon>Ascomycota</taxon>
        <taxon>Taphrinomycotina</taxon>
        <taxon>Taphrinomycetes</taxon>
        <taxon>Taphrinales</taxon>
        <taxon>Protomycetaceae</taxon>
        <taxon>Protomyces</taxon>
    </lineage>
</organism>
<dbReference type="EC" id="6.3.2.6" evidence="3"/>
<dbReference type="Gene3D" id="3.30.470.20">
    <property type="entry name" value="ATP-grasp fold, B domain"/>
    <property type="match status" value="1"/>
</dbReference>
<evidence type="ECO:0000256" key="6">
    <source>
        <dbReference type="ARBA" id="ARBA00022741"/>
    </source>
</evidence>
<keyword evidence="6" id="KW-0547">Nucleotide-binding</keyword>
<dbReference type="EMBL" id="MCFI01000026">
    <property type="protein sequence ID" value="ORY75489.1"/>
    <property type="molecule type" value="Genomic_DNA"/>
</dbReference>
<evidence type="ECO:0000256" key="2">
    <source>
        <dbReference type="ARBA" id="ARBA00010190"/>
    </source>
</evidence>
<feature type="domain" description="SAICAR synthetase/ADE2 N-terminal" evidence="10">
    <location>
        <begin position="11"/>
        <end position="186"/>
    </location>
</feature>
<dbReference type="AlphaFoldDB" id="A0A1Y2EVA3"/>
<dbReference type="NCBIfam" id="NF010568">
    <property type="entry name" value="PRK13961.1"/>
    <property type="match status" value="1"/>
</dbReference>
<dbReference type="OrthoDB" id="9991235at2759"/>
<evidence type="ECO:0000256" key="8">
    <source>
        <dbReference type="ARBA" id="ARBA00022840"/>
    </source>
</evidence>
<dbReference type="InterPro" id="IPR028923">
    <property type="entry name" value="SAICAR_synt/ADE2_N"/>
</dbReference>
<dbReference type="CDD" id="cd01414">
    <property type="entry name" value="SAICAR_synt_Sc"/>
    <property type="match status" value="1"/>
</dbReference>
<protein>
    <recommendedName>
        <fullName evidence="4">Phosphoribosylaminoimidazole-succinocarboxamide synthase</fullName>
        <ecNumber evidence="3">6.3.2.6</ecNumber>
    </recommendedName>
    <alternativeName>
        <fullName evidence="9">SAICAR synthetase</fullName>
    </alternativeName>
</protein>
<dbReference type="Pfam" id="PF01259">
    <property type="entry name" value="SAICAR_synt"/>
    <property type="match status" value="1"/>
</dbReference>
<accession>A0A1Y2EVA3</accession>
<keyword evidence="7" id="KW-0658">Purine biosynthesis</keyword>
<dbReference type="GO" id="GO:0005524">
    <property type="term" value="F:ATP binding"/>
    <property type="evidence" value="ECO:0007669"/>
    <property type="project" value="UniProtKB-KW"/>
</dbReference>
<keyword evidence="5" id="KW-0436">Ligase</keyword>
<evidence type="ECO:0000256" key="4">
    <source>
        <dbReference type="ARBA" id="ARBA00016460"/>
    </source>
</evidence>
<evidence type="ECO:0000313" key="11">
    <source>
        <dbReference type="EMBL" id="ORY75489.1"/>
    </source>
</evidence>
<proteinExistence type="inferred from homology"/>
<gene>
    <name evidence="11" type="ORF">BCR37DRAFT_384112</name>
</gene>
<dbReference type="PANTHER" id="PTHR43700">
    <property type="entry name" value="PHOSPHORIBOSYLAMINOIMIDAZOLE-SUCCINOCARBOXAMIDE SYNTHASE"/>
    <property type="match status" value="1"/>
</dbReference>
<dbReference type="GeneID" id="63786771"/>
<dbReference type="InterPro" id="IPR001636">
    <property type="entry name" value="SAICAR_synth"/>
</dbReference>
<keyword evidence="12" id="KW-1185">Reference proteome</keyword>